<proteinExistence type="predicted"/>
<keyword evidence="3" id="KW-1185">Reference proteome</keyword>
<dbReference type="EMBL" id="VSRR010007963">
    <property type="protein sequence ID" value="MPC47858.1"/>
    <property type="molecule type" value="Genomic_DNA"/>
</dbReference>
<name>A0A5B7FSC9_PORTR</name>
<accession>A0A5B7FSC9</accession>
<evidence type="ECO:0000313" key="3">
    <source>
        <dbReference type="Proteomes" id="UP000324222"/>
    </source>
</evidence>
<dbReference type="AlphaFoldDB" id="A0A5B7FSC9"/>
<evidence type="ECO:0000256" key="1">
    <source>
        <dbReference type="SAM" id="MobiDB-lite"/>
    </source>
</evidence>
<reference evidence="2 3" key="1">
    <citation type="submission" date="2019-05" db="EMBL/GenBank/DDBJ databases">
        <title>Another draft genome of Portunus trituberculatus and its Hox gene families provides insights of decapod evolution.</title>
        <authorList>
            <person name="Jeong J.-H."/>
            <person name="Song I."/>
            <person name="Kim S."/>
            <person name="Choi T."/>
            <person name="Kim D."/>
            <person name="Ryu S."/>
            <person name="Kim W."/>
        </authorList>
    </citation>
    <scope>NUCLEOTIDE SEQUENCE [LARGE SCALE GENOMIC DNA]</scope>
    <source>
        <tissue evidence="2">Muscle</tissue>
    </source>
</reference>
<dbReference type="Gene3D" id="3.30.420.10">
    <property type="entry name" value="Ribonuclease H-like superfamily/Ribonuclease H"/>
    <property type="match status" value="1"/>
</dbReference>
<dbReference type="InterPro" id="IPR036397">
    <property type="entry name" value="RNaseH_sf"/>
</dbReference>
<protein>
    <recommendedName>
        <fullName evidence="4">Transposase Tc1-like domain-containing protein</fullName>
    </recommendedName>
</protein>
<feature type="compositionally biased region" description="Basic and acidic residues" evidence="1">
    <location>
        <begin position="79"/>
        <end position="89"/>
    </location>
</feature>
<sequence>MHLSGDALSWTPLTSLKVLLSLNITFFQSSEVQSVIHVATDLKVSRQAIYRVQDAVTTVAPGMTAPWKPGSGAPRKTSARTDKLLKHEVMNNSCITQEKTPKHPPDDSTPATKRSWLPARRTAKKPLLTNAMKKRRLQFCKKYKDWTSEFWKR</sequence>
<organism evidence="2 3">
    <name type="scientific">Portunus trituberculatus</name>
    <name type="common">Swimming crab</name>
    <name type="synonym">Neptunus trituberculatus</name>
    <dbReference type="NCBI Taxonomy" id="210409"/>
    <lineage>
        <taxon>Eukaryota</taxon>
        <taxon>Metazoa</taxon>
        <taxon>Ecdysozoa</taxon>
        <taxon>Arthropoda</taxon>
        <taxon>Crustacea</taxon>
        <taxon>Multicrustacea</taxon>
        <taxon>Malacostraca</taxon>
        <taxon>Eumalacostraca</taxon>
        <taxon>Eucarida</taxon>
        <taxon>Decapoda</taxon>
        <taxon>Pleocyemata</taxon>
        <taxon>Brachyura</taxon>
        <taxon>Eubrachyura</taxon>
        <taxon>Portunoidea</taxon>
        <taxon>Portunidae</taxon>
        <taxon>Portuninae</taxon>
        <taxon>Portunus</taxon>
    </lineage>
</organism>
<dbReference type="GO" id="GO:0003676">
    <property type="term" value="F:nucleic acid binding"/>
    <property type="evidence" value="ECO:0007669"/>
    <property type="project" value="InterPro"/>
</dbReference>
<comment type="caution">
    <text evidence="2">The sequence shown here is derived from an EMBL/GenBank/DDBJ whole genome shotgun (WGS) entry which is preliminary data.</text>
</comment>
<dbReference type="OrthoDB" id="6379886at2759"/>
<dbReference type="Proteomes" id="UP000324222">
    <property type="component" value="Unassembled WGS sequence"/>
</dbReference>
<evidence type="ECO:0000313" key="2">
    <source>
        <dbReference type="EMBL" id="MPC47858.1"/>
    </source>
</evidence>
<gene>
    <name evidence="2" type="ORF">E2C01_041617</name>
</gene>
<feature type="region of interest" description="Disordered" evidence="1">
    <location>
        <begin position="61"/>
        <end position="125"/>
    </location>
</feature>
<evidence type="ECO:0008006" key="4">
    <source>
        <dbReference type="Google" id="ProtNLM"/>
    </source>
</evidence>